<evidence type="ECO:0000256" key="1">
    <source>
        <dbReference type="ARBA" id="ARBA00007447"/>
    </source>
</evidence>
<dbReference type="InterPro" id="IPR001969">
    <property type="entry name" value="Aspartic_peptidase_AS"/>
</dbReference>
<evidence type="ECO:0000256" key="6">
    <source>
        <dbReference type="SAM" id="MobiDB-lite"/>
    </source>
</evidence>
<dbReference type="GO" id="GO:0004190">
    <property type="term" value="F:aspartic-type endopeptidase activity"/>
    <property type="evidence" value="ECO:0007669"/>
    <property type="project" value="UniProtKB-KW"/>
</dbReference>
<dbReference type="AlphaFoldDB" id="A0AAJ8JT01"/>
<gene>
    <name evidence="8" type="ORF">L203_103016</name>
</gene>
<dbReference type="EMBL" id="CP143786">
    <property type="protein sequence ID" value="WVN87821.1"/>
    <property type="molecule type" value="Genomic_DNA"/>
</dbReference>
<sequence length="488" mass="51897">MLLILSIVPFALAVALSTSASSSLHVPLTALHARQYSQDITVRQSWLLGQARAMRNKYAAHLDERGQQLLRRDEESVFEKKRWRGRSTGTVPLIDIGLDASYAVILDTGSADLWVAGSSCSALFCAQTPTYATQSSSSFQSTGQAFNISYGSGSAEGYVGKDTVSMAGYTVPDQALGVVTTTSVNLINHPLSGLMGLAFKKVASSDETPFWQSLASSGNWNSPEMGVYLNRFRGDSSANRIEMNGGEIIFGGLNSDKFNGSVNYISISDSDRDYWRIPLEAMTVQGKSVDIVSRVSLASLTDTKTSSINSGNPQCAIDTGTTLIGVPASVASAIYSQIKGSEPIGASTGYEGYYQYPCNTAVSVTLQFGGLSYSISNADMNLGTFTKDTSKCTGAFFAMDLSSRSPIQWIVGASFIKNVYTSFRYSPTAIGFAELHGGSSVSPGNSSSITRSRSSSKSSGISTVTSCHSHLMLLALGFMAVILAFQDA</sequence>
<feature type="active site" evidence="3">
    <location>
        <position position="318"/>
    </location>
</feature>
<name>A0AAJ8JT01_9TREE</name>
<keyword evidence="5" id="KW-0645">Protease</keyword>
<dbReference type="InterPro" id="IPR001461">
    <property type="entry name" value="Aspartic_peptidase_A1"/>
</dbReference>
<keyword evidence="4" id="KW-1015">Disulfide bond</keyword>
<keyword evidence="9" id="KW-1185">Reference proteome</keyword>
<organism evidence="8 9">
    <name type="scientific">Cryptococcus depauperatus CBS 7841</name>
    <dbReference type="NCBI Taxonomy" id="1295531"/>
    <lineage>
        <taxon>Eukaryota</taxon>
        <taxon>Fungi</taxon>
        <taxon>Dikarya</taxon>
        <taxon>Basidiomycota</taxon>
        <taxon>Agaricomycotina</taxon>
        <taxon>Tremellomycetes</taxon>
        <taxon>Tremellales</taxon>
        <taxon>Cryptococcaceae</taxon>
        <taxon>Cryptococcus</taxon>
    </lineage>
</organism>
<dbReference type="SUPFAM" id="SSF50630">
    <property type="entry name" value="Acid proteases"/>
    <property type="match status" value="1"/>
</dbReference>
<dbReference type="KEGG" id="cdep:91087227"/>
<reference evidence="8" key="1">
    <citation type="submission" date="2016-06" db="EMBL/GenBank/DDBJ databases">
        <authorList>
            <person name="Cuomo C."/>
            <person name="Litvintseva A."/>
            <person name="Heitman J."/>
            <person name="Chen Y."/>
            <person name="Sun S."/>
            <person name="Springer D."/>
            <person name="Dromer F."/>
            <person name="Young S."/>
            <person name="Zeng Q."/>
            <person name="Chapman S."/>
            <person name="Gujja S."/>
            <person name="Saif S."/>
            <person name="Birren B."/>
        </authorList>
    </citation>
    <scope>NUCLEOTIDE SEQUENCE</scope>
    <source>
        <strain evidence="8">CBS 7841</strain>
    </source>
</reference>
<evidence type="ECO:0000256" key="3">
    <source>
        <dbReference type="PIRSR" id="PIRSR601461-1"/>
    </source>
</evidence>
<dbReference type="CDD" id="cd05471">
    <property type="entry name" value="pepsin_like"/>
    <property type="match status" value="1"/>
</dbReference>
<dbReference type="PROSITE" id="PS00141">
    <property type="entry name" value="ASP_PROTEASE"/>
    <property type="match status" value="1"/>
</dbReference>
<evidence type="ECO:0000313" key="8">
    <source>
        <dbReference type="EMBL" id="WVN87821.1"/>
    </source>
</evidence>
<protein>
    <recommendedName>
        <fullName evidence="7">Peptidase A1 domain-containing protein</fullName>
    </recommendedName>
</protein>
<dbReference type="PROSITE" id="PS51767">
    <property type="entry name" value="PEPTIDASE_A1"/>
    <property type="match status" value="1"/>
</dbReference>
<reference evidence="8" key="3">
    <citation type="submission" date="2024-01" db="EMBL/GenBank/DDBJ databases">
        <authorList>
            <person name="Coelho M.A."/>
            <person name="David-Palma M."/>
            <person name="Shea T."/>
            <person name="Sun S."/>
            <person name="Cuomo C.A."/>
            <person name="Heitman J."/>
        </authorList>
    </citation>
    <scope>NUCLEOTIDE SEQUENCE</scope>
    <source>
        <strain evidence="8">CBS 7841</strain>
    </source>
</reference>
<dbReference type="RefSeq" id="XP_066068521.1">
    <property type="nucleotide sequence ID" value="XM_066212424.1"/>
</dbReference>
<dbReference type="InterPro" id="IPR034164">
    <property type="entry name" value="Pepsin-like_dom"/>
</dbReference>
<dbReference type="PANTHER" id="PTHR47966">
    <property type="entry name" value="BETA-SITE APP-CLEAVING ENZYME, ISOFORM A-RELATED"/>
    <property type="match status" value="1"/>
</dbReference>
<dbReference type="FunFam" id="2.40.70.10:FF:000008">
    <property type="entry name" value="Cathepsin D"/>
    <property type="match status" value="1"/>
</dbReference>
<dbReference type="Proteomes" id="UP000094043">
    <property type="component" value="Chromosome 3"/>
</dbReference>
<dbReference type="InterPro" id="IPR033121">
    <property type="entry name" value="PEPTIDASE_A1"/>
</dbReference>
<feature type="region of interest" description="Disordered" evidence="6">
    <location>
        <begin position="438"/>
        <end position="461"/>
    </location>
</feature>
<evidence type="ECO:0000256" key="4">
    <source>
        <dbReference type="PIRSR" id="PIRSR601461-2"/>
    </source>
</evidence>
<dbReference type="Gene3D" id="2.40.70.10">
    <property type="entry name" value="Acid Proteases"/>
    <property type="match status" value="2"/>
</dbReference>
<reference evidence="8" key="2">
    <citation type="journal article" date="2022" name="Elife">
        <title>Obligate sexual reproduction of a homothallic fungus closely related to the Cryptococcus pathogenic species complex.</title>
        <authorList>
            <person name="Passer A.R."/>
            <person name="Clancey S.A."/>
            <person name="Shea T."/>
            <person name="David-Palma M."/>
            <person name="Averette A.F."/>
            <person name="Boekhout T."/>
            <person name="Porcel B.M."/>
            <person name="Nowrousian M."/>
            <person name="Cuomo C.A."/>
            <person name="Sun S."/>
            <person name="Heitman J."/>
            <person name="Coelho M.A."/>
        </authorList>
    </citation>
    <scope>NUCLEOTIDE SEQUENCE</scope>
    <source>
        <strain evidence="8">CBS 7841</strain>
    </source>
</reference>
<dbReference type="GO" id="GO:0006508">
    <property type="term" value="P:proteolysis"/>
    <property type="evidence" value="ECO:0007669"/>
    <property type="project" value="UniProtKB-KW"/>
</dbReference>
<dbReference type="FunFam" id="2.40.70.10:FF:000067">
    <property type="entry name" value="Endopeptidase, putative"/>
    <property type="match status" value="1"/>
</dbReference>
<dbReference type="GeneID" id="91087227"/>
<keyword evidence="5" id="KW-0378">Hydrolase</keyword>
<evidence type="ECO:0000259" key="7">
    <source>
        <dbReference type="PROSITE" id="PS51767"/>
    </source>
</evidence>
<accession>A0AAJ8JT01</accession>
<comment type="similarity">
    <text evidence="1 5">Belongs to the peptidase A1 family.</text>
</comment>
<evidence type="ECO:0000256" key="5">
    <source>
        <dbReference type="RuleBase" id="RU000454"/>
    </source>
</evidence>
<evidence type="ECO:0000256" key="2">
    <source>
        <dbReference type="ARBA" id="ARBA00022750"/>
    </source>
</evidence>
<proteinExistence type="inferred from homology"/>
<dbReference type="PRINTS" id="PR00792">
    <property type="entry name" value="PEPSIN"/>
</dbReference>
<evidence type="ECO:0000313" key="9">
    <source>
        <dbReference type="Proteomes" id="UP000094043"/>
    </source>
</evidence>
<feature type="disulfide bond" evidence="4">
    <location>
        <begin position="120"/>
        <end position="125"/>
    </location>
</feature>
<dbReference type="Pfam" id="PF00026">
    <property type="entry name" value="Asp"/>
    <property type="match status" value="1"/>
</dbReference>
<feature type="active site" evidence="3">
    <location>
        <position position="107"/>
    </location>
</feature>
<keyword evidence="2 5" id="KW-0064">Aspartyl protease</keyword>
<dbReference type="PANTHER" id="PTHR47966:SF6">
    <property type="entry name" value="PEPTIDASE A1 DOMAIN-CONTAINING PROTEIN"/>
    <property type="match status" value="1"/>
</dbReference>
<dbReference type="InterPro" id="IPR021109">
    <property type="entry name" value="Peptidase_aspartic_dom_sf"/>
</dbReference>
<feature type="domain" description="Peptidase A1" evidence="7">
    <location>
        <begin position="90"/>
        <end position="433"/>
    </location>
</feature>